<dbReference type="RefSeq" id="WP_034648682.1">
    <property type="nucleotide sequence ID" value="NZ_BCVB01000008.1"/>
</dbReference>
<sequence length="125" mass="14839">MFVIVIVRVFIFALVAYTLLKLVQHFRSPKRKLVAAQEHQQFFVVDEKTNIRKNFLLTYKGILFEGEKYSNPNEPESLSITMVLTDPSRLHELQKQDFKLLESHVHEMYPNAPIRWKSPVREFLH</sequence>
<protein>
    <submittedName>
        <fullName evidence="1">Putative sigma-w pathway protein ysdB</fullName>
    </submittedName>
</protein>
<gene>
    <name evidence="1" type="ORF">BG04_1739</name>
</gene>
<dbReference type="HOGENOM" id="CLU_1977147_0_0_9"/>
<name>A0A0B6ACF8_PRIM2</name>
<reference evidence="1 2" key="1">
    <citation type="journal article" date="2015" name="Genome Announc.">
        <title>Complete genome sequences for 35 biothreat assay-relevant bacillus species.</title>
        <authorList>
            <person name="Johnson S.L."/>
            <person name="Daligault H.E."/>
            <person name="Davenport K.W."/>
            <person name="Jaissle J."/>
            <person name="Frey K.G."/>
            <person name="Ladner J.T."/>
            <person name="Broomall S.M."/>
            <person name="Bishop-Lilly K.A."/>
            <person name="Bruce D.C."/>
            <person name="Gibbons H.S."/>
            <person name="Coyne S.R."/>
            <person name="Lo C.C."/>
            <person name="Meincke L."/>
            <person name="Munk A.C."/>
            <person name="Koroleva G.I."/>
            <person name="Rosenzweig C.N."/>
            <person name="Palacios G.F."/>
            <person name="Redden C.L."/>
            <person name="Minogue T.D."/>
            <person name="Chain P.S."/>
        </authorList>
    </citation>
    <scope>NUCLEOTIDE SEQUENCE [LARGE SCALE GENOMIC DNA]</scope>
    <source>
        <strain evidence="2">ATCC 14581 / DSM 32 / JCM 2506 / NBRC 15308 / NCIMB 9376 / NCTC 10342 / NRRL B-14308 / VKM B-512</strain>
    </source>
</reference>
<dbReference type="KEGG" id="bmeg:BG04_1739"/>
<dbReference type="AlphaFoldDB" id="A0A0B6ACF8"/>
<dbReference type="Proteomes" id="UP000031829">
    <property type="component" value="Chromosome"/>
</dbReference>
<proteinExistence type="predicted"/>
<evidence type="ECO:0000313" key="2">
    <source>
        <dbReference type="Proteomes" id="UP000031829"/>
    </source>
</evidence>
<dbReference type="GeneID" id="93645205"/>
<accession>A0A0B6ACF8</accession>
<evidence type="ECO:0000313" key="1">
    <source>
        <dbReference type="EMBL" id="AJI21226.1"/>
    </source>
</evidence>
<organism evidence="1 2">
    <name type="scientific">Priestia megaterium (strain ATCC 14581 / DSM 32 / CCUG 1817 / JCM 2506 / NBRC 15308 / NCIMB 9376 / NCTC 10342 / NRRL B-14308 / VKM B-512 / Ford 19)</name>
    <name type="common">Bacillus megaterium</name>
    <dbReference type="NCBI Taxonomy" id="1348623"/>
    <lineage>
        <taxon>Bacteria</taxon>
        <taxon>Bacillati</taxon>
        <taxon>Bacillota</taxon>
        <taxon>Bacilli</taxon>
        <taxon>Bacillales</taxon>
        <taxon>Bacillaceae</taxon>
        <taxon>Priestia</taxon>
    </lineage>
</organism>
<dbReference type="EMBL" id="CP009920">
    <property type="protein sequence ID" value="AJI21226.1"/>
    <property type="molecule type" value="Genomic_DNA"/>
</dbReference>